<sequence>MTSSLPIIDMSKAYTERNELAKKVALGLENEGFIFIDNVAKLDYDGLFRACKWFFDKPIEFKRTVMRNFWNPENSNIYRGYFPITEGEPSRKEGFEFARDVRYDDVTVAKNNWFYEKFPWQKEDGEFPFKEFLQESYEILHNTALEILKLVAIGLGIEENIFEDMFLDKPCSSFRIMHYPP</sequence>
<comment type="caution">
    <text evidence="2">The sequence shown here is derived from an EMBL/GenBank/DDBJ whole genome shotgun (WGS) entry which is preliminary data.</text>
</comment>
<keyword evidence="3" id="KW-1185">Reference proteome</keyword>
<accession>A0A9D4JG31</accession>
<evidence type="ECO:0000313" key="2">
    <source>
        <dbReference type="EMBL" id="KAH3811446.1"/>
    </source>
</evidence>
<dbReference type="AlphaFoldDB" id="A0A9D4JG31"/>
<gene>
    <name evidence="2" type="ORF">DPMN_139856</name>
</gene>
<dbReference type="InterPro" id="IPR026992">
    <property type="entry name" value="DIOX_N"/>
</dbReference>
<feature type="domain" description="Non-haem dioxygenase N-terminal" evidence="1">
    <location>
        <begin position="5"/>
        <end position="113"/>
    </location>
</feature>
<dbReference type="Proteomes" id="UP000828390">
    <property type="component" value="Unassembled WGS sequence"/>
</dbReference>
<dbReference type="EMBL" id="JAIWYP010000006">
    <property type="protein sequence ID" value="KAH3811446.1"/>
    <property type="molecule type" value="Genomic_DNA"/>
</dbReference>
<dbReference type="InterPro" id="IPR027443">
    <property type="entry name" value="IPNS-like_sf"/>
</dbReference>
<dbReference type="SUPFAM" id="SSF51197">
    <property type="entry name" value="Clavaminate synthase-like"/>
    <property type="match status" value="1"/>
</dbReference>
<proteinExistence type="predicted"/>
<organism evidence="2 3">
    <name type="scientific">Dreissena polymorpha</name>
    <name type="common">Zebra mussel</name>
    <name type="synonym">Mytilus polymorpha</name>
    <dbReference type="NCBI Taxonomy" id="45954"/>
    <lineage>
        <taxon>Eukaryota</taxon>
        <taxon>Metazoa</taxon>
        <taxon>Spiralia</taxon>
        <taxon>Lophotrochozoa</taxon>
        <taxon>Mollusca</taxon>
        <taxon>Bivalvia</taxon>
        <taxon>Autobranchia</taxon>
        <taxon>Heteroconchia</taxon>
        <taxon>Euheterodonta</taxon>
        <taxon>Imparidentia</taxon>
        <taxon>Neoheterodontei</taxon>
        <taxon>Myida</taxon>
        <taxon>Dreissenoidea</taxon>
        <taxon>Dreissenidae</taxon>
        <taxon>Dreissena</taxon>
    </lineage>
</organism>
<evidence type="ECO:0000313" key="3">
    <source>
        <dbReference type="Proteomes" id="UP000828390"/>
    </source>
</evidence>
<evidence type="ECO:0000259" key="1">
    <source>
        <dbReference type="Pfam" id="PF14226"/>
    </source>
</evidence>
<reference evidence="2" key="1">
    <citation type="journal article" date="2019" name="bioRxiv">
        <title>The Genome of the Zebra Mussel, Dreissena polymorpha: A Resource for Invasive Species Research.</title>
        <authorList>
            <person name="McCartney M.A."/>
            <person name="Auch B."/>
            <person name="Kono T."/>
            <person name="Mallez S."/>
            <person name="Zhang Y."/>
            <person name="Obille A."/>
            <person name="Becker A."/>
            <person name="Abrahante J.E."/>
            <person name="Garbe J."/>
            <person name="Badalamenti J.P."/>
            <person name="Herman A."/>
            <person name="Mangelson H."/>
            <person name="Liachko I."/>
            <person name="Sullivan S."/>
            <person name="Sone E.D."/>
            <person name="Koren S."/>
            <person name="Silverstein K.A.T."/>
            <person name="Beckman K.B."/>
            <person name="Gohl D.M."/>
        </authorList>
    </citation>
    <scope>NUCLEOTIDE SEQUENCE</scope>
    <source>
        <strain evidence="2">Duluth1</strain>
        <tissue evidence="2">Whole animal</tissue>
    </source>
</reference>
<protein>
    <recommendedName>
        <fullName evidence="1">Non-haem dioxygenase N-terminal domain-containing protein</fullName>
    </recommendedName>
</protein>
<dbReference type="Gene3D" id="2.60.120.330">
    <property type="entry name" value="B-lactam Antibiotic, Isopenicillin N Synthase, Chain"/>
    <property type="match status" value="1"/>
</dbReference>
<reference evidence="2" key="2">
    <citation type="submission" date="2020-11" db="EMBL/GenBank/DDBJ databases">
        <authorList>
            <person name="McCartney M.A."/>
            <person name="Auch B."/>
            <person name="Kono T."/>
            <person name="Mallez S."/>
            <person name="Becker A."/>
            <person name="Gohl D.M."/>
            <person name="Silverstein K.A.T."/>
            <person name="Koren S."/>
            <person name="Bechman K.B."/>
            <person name="Herman A."/>
            <person name="Abrahante J.E."/>
            <person name="Garbe J."/>
        </authorList>
    </citation>
    <scope>NUCLEOTIDE SEQUENCE</scope>
    <source>
        <strain evidence="2">Duluth1</strain>
        <tissue evidence="2">Whole animal</tissue>
    </source>
</reference>
<dbReference type="Pfam" id="PF14226">
    <property type="entry name" value="DIOX_N"/>
    <property type="match status" value="1"/>
</dbReference>
<name>A0A9D4JG31_DREPO</name>